<sequence length="106" mass="11950">MTRWFGIQKSPFVVSDDPLVRHSEVSLRRLRRSFGSASTSFPLSSPTIQLSRPDNDDVSYPDSTTTKPTIPTRQRRSQLSRPDNDDVSNPDSTTTKPTIYADKTHV</sequence>
<comment type="caution">
    <text evidence="2">The sequence shown here is derived from an EMBL/GenBank/DDBJ whole genome shotgun (WGS) entry which is preliminary data.</text>
</comment>
<feature type="compositionally biased region" description="Polar residues" evidence="1">
    <location>
        <begin position="35"/>
        <end position="52"/>
    </location>
</feature>
<name>A0A8S9Q9E7_BRACR</name>
<evidence type="ECO:0000256" key="1">
    <source>
        <dbReference type="SAM" id="MobiDB-lite"/>
    </source>
</evidence>
<protein>
    <submittedName>
        <fullName evidence="2">Uncharacterized protein</fullName>
    </submittedName>
</protein>
<dbReference type="EMBL" id="QGKX02001290">
    <property type="protein sequence ID" value="KAF3538737.1"/>
    <property type="molecule type" value="Genomic_DNA"/>
</dbReference>
<dbReference type="Proteomes" id="UP000712600">
    <property type="component" value="Unassembled WGS sequence"/>
</dbReference>
<evidence type="ECO:0000313" key="3">
    <source>
        <dbReference type="Proteomes" id="UP000712600"/>
    </source>
</evidence>
<reference evidence="2" key="1">
    <citation type="submission" date="2019-12" db="EMBL/GenBank/DDBJ databases">
        <title>Genome sequencing and annotation of Brassica cretica.</title>
        <authorList>
            <person name="Studholme D.J."/>
            <person name="Sarris P."/>
        </authorList>
    </citation>
    <scope>NUCLEOTIDE SEQUENCE</scope>
    <source>
        <strain evidence="2">PFS-109/04</strain>
        <tissue evidence="2">Leaf</tissue>
    </source>
</reference>
<organism evidence="2 3">
    <name type="scientific">Brassica cretica</name>
    <name type="common">Mustard</name>
    <dbReference type="NCBI Taxonomy" id="69181"/>
    <lineage>
        <taxon>Eukaryota</taxon>
        <taxon>Viridiplantae</taxon>
        <taxon>Streptophyta</taxon>
        <taxon>Embryophyta</taxon>
        <taxon>Tracheophyta</taxon>
        <taxon>Spermatophyta</taxon>
        <taxon>Magnoliopsida</taxon>
        <taxon>eudicotyledons</taxon>
        <taxon>Gunneridae</taxon>
        <taxon>Pentapetalae</taxon>
        <taxon>rosids</taxon>
        <taxon>malvids</taxon>
        <taxon>Brassicales</taxon>
        <taxon>Brassicaceae</taxon>
        <taxon>Brassiceae</taxon>
        <taxon>Brassica</taxon>
    </lineage>
</organism>
<feature type="compositionally biased region" description="Polar residues" evidence="1">
    <location>
        <begin position="79"/>
        <end position="97"/>
    </location>
</feature>
<dbReference type="AlphaFoldDB" id="A0A8S9Q9E7"/>
<accession>A0A8S9Q9E7</accession>
<evidence type="ECO:0000313" key="2">
    <source>
        <dbReference type="EMBL" id="KAF3538737.1"/>
    </source>
</evidence>
<gene>
    <name evidence="2" type="ORF">F2Q69_00019833</name>
</gene>
<feature type="region of interest" description="Disordered" evidence="1">
    <location>
        <begin position="35"/>
        <end position="106"/>
    </location>
</feature>
<feature type="compositionally biased region" description="Polar residues" evidence="1">
    <location>
        <begin position="61"/>
        <end position="72"/>
    </location>
</feature>
<proteinExistence type="predicted"/>